<organism evidence="2 3">
    <name type="scientific">Citrobacter koseri</name>
    <name type="common">Citrobacter diversus</name>
    <dbReference type="NCBI Taxonomy" id="545"/>
    <lineage>
        <taxon>Bacteria</taxon>
        <taxon>Pseudomonadati</taxon>
        <taxon>Pseudomonadota</taxon>
        <taxon>Gammaproteobacteria</taxon>
        <taxon>Enterobacterales</taxon>
        <taxon>Enterobacteriaceae</taxon>
        <taxon>Citrobacter</taxon>
    </lineage>
</organism>
<dbReference type="PROSITE" id="PS51257">
    <property type="entry name" value="PROKAR_LIPOPROTEIN"/>
    <property type="match status" value="1"/>
</dbReference>
<name>A0A3S4IFL7_CITKO</name>
<dbReference type="AlphaFoldDB" id="A0A3S4IFL7"/>
<dbReference type="Pfam" id="PF11153">
    <property type="entry name" value="DUF2931"/>
    <property type="match status" value="1"/>
</dbReference>
<dbReference type="InterPro" id="IPR021326">
    <property type="entry name" value="DUF2931"/>
</dbReference>
<gene>
    <name evidence="2" type="ORF">NCTC11075_03364</name>
</gene>
<feature type="signal peptide" evidence="1">
    <location>
        <begin position="1"/>
        <end position="22"/>
    </location>
</feature>
<evidence type="ECO:0000313" key="2">
    <source>
        <dbReference type="EMBL" id="VEB92277.1"/>
    </source>
</evidence>
<evidence type="ECO:0000313" key="3">
    <source>
        <dbReference type="Proteomes" id="UP000270272"/>
    </source>
</evidence>
<dbReference type="EMBL" id="LR134204">
    <property type="protein sequence ID" value="VEB92277.1"/>
    <property type="molecule type" value="Genomic_DNA"/>
</dbReference>
<protein>
    <submittedName>
        <fullName evidence="2">Protein of uncharacterized function (DUF2931)</fullName>
    </submittedName>
</protein>
<feature type="chain" id="PRO_5018732483" evidence="1">
    <location>
        <begin position="23"/>
        <end position="229"/>
    </location>
</feature>
<accession>A0A3S4IFL7</accession>
<dbReference type="Proteomes" id="UP000270272">
    <property type="component" value="Chromosome"/>
</dbReference>
<sequence length="229" mass="26271">MMNARRLHILAVLLTLAGCSHPQTYPLQSKQAASGDWTLPYGKGSFSFITPWQLPAYVTQARVIDTDGYLYTFYTLDSTSRDPVSIDKWGDILYGGSVNFNKINKPPQFIVFCWDSLIDRRTYETRVIFSPAMWQRMKTPADHTRRSGEPMWYRNILFGLAPGGKVRIWFPDVGDYPAIPVTPRKIHTLSGNELTICKEGANSDFLREYRYSSDIEAFIKGKTYPYGEW</sequence>
<reference evidence="2 3" key="1">
    <citation type="submission" date="2018-12" db="EMBL/GenBank/DDBJ databases">
        <authorList>
            <consortium name="Pathogen Informatics"/>
        </authorList>
    </citation>
    <scope>NUCLEOTIDE SEQUENCE [LARGE SCALE GENOMIC DNA]</scope>
    <source>
        <strain evidence="2 3">NCTC11075</strain>
    </source>
</reference>
<evidence type="ECO:0000256" key="1">
    <source>
        <dbReference type="SAM" id="SignalP"/>
    </source>
</evidence>
<keyword evidence="1" id="KW-0732">Signal</keyword>
<proteinExistence type="predicted"/>